<name>A0AAW6DNR5_MEDGN</name>
<gene>
    <name evidence="1" type="ORF">PNW85_18905</name>
</gene>
<dbReference type="EMBL" id="JAQMLA010000113">
    <property type="protein sequence ID" value="MDB8688677.1"/>
    <property type="molecule type" value="Genomic_DNA"/>
</dbReference>
<sequence length="60" mass="6969">MSGIEEQKVVGVPNFGTEEKQNMKKRKKMSFYRVLQEITDKRNVEGKIVVVDPKCDKLNK</sequence>
<dbReference type="Proteomes" id="UP001212160">
    <property type="component" value="Unassembled WGS sequence"/>
</dbReference>
<dbReference type="AlphaFoldDB" id="A0AAW6DNR5"/>
<comment type="caution">
    <text evidence="1">The sequence shown here is derived from an EMBL/GenBank/DDBJ whole genome shotgun (WGS) entry which is preliminary data.</text>
</comment>
<reference evidence="1" key="1">
    <citation type="submission" date="2023-01" db="EMBL/GenBank/DDBJ databases">
        <title>Human gut microbiome strain richness.</title>
        <authorList>
            <person name="Chen-Liaw A."/>
        </authorList>
    </citation>
    <scope>NUCLEOTIDE SEQUENCE</scope>
    <source>
        <strain evidence="1">RTP21484st1_H11_RTP21484_190118</strain>
    </source>
</reference>
<protein>
    <submittedName>
        <fullName evidence="1">Uncharacterized protein</fullName>
    </submittedName>
</protein>
<evidence type="ECO:0000313" key="2">
    <source>
        <dbReference type="Proteomes" id="UP001212160"/>
    </source>
</evidence>
<proteinExistence type="predicted"/>
<evidence type="ECO:0000313" key="1">
    <source>
        <dbReference type="EMBL" id="MDB8688677.1"/>
    </source>
</evidence>
<accession>A0AAW6DNR5</accession>
<dbReference type="RefSeq" id="WP_272108358.1">
    <property type="nucleotide sequence ID" value="NZ_JAQMLA010000113.1"/>
</dbReference>
<organism evidence="1 2">
    <name type="scientific">Mediterraneibacter gnavus</name>
    <name type="common">Ruminococcus gnavus</name>
    <dbReference type="NCBI Taxonomy" id="33038"/>
    <lineage>
        <taxon>Bacteria</taxon>
        <taxon>Bacillati</taxon>
        <taxon>Bacillota</taxon>
        <taxon>Clostridia</taxon>
        <taxon>Lachnospirales</taxon>
        <taxon>Lachnospiraceae</taxon>
        <taxon>Mediterraneibacter</taxon>
    </lineage>
</organism>